<comment type="pathway">
    <text evidence="9">Amino-acid biosynthesis; L-lysine biosynthesis via DAP pathway; (S)-tetrahydrodipicolinate from L-aspartate: step 4/4.</text>
</comment>
<comment type="caution">
    <text evidence="9">Was originally thought to be a dihydrodipicolinate reductase (DHDPR), catalyzing the conversion of dihydrodipicolinate to tetrahydrodipicolinate. However, it was shown in E.coli that the substrate of the enzymatic reaction is not dihydrodipicolinate (DHDP) but in fact (2S,4S)-4-hydroxy-2,3,4,5-tetrahydrodipicolinic acid (HTPA), the product released by the DapA-catalyzed reaction.</text>
</comment>
<accession>A0A1Y3U414</accession>
<dbReference type="HAMAP" id="MF_00102">
    <property type="entry name" value="DapB"/>
    <property type="match status" value="1"/>
</dbReference>
<dbReference type="STRING" id="1118060.GCA_000311845_00785"/>
<keyword evidence="4 9" id="KW-0521">NADP</keyword>
<dbReference type="RefSeq" id="WP_087186272.1">
    <property type="nucleotide sequence ID" value="NZ_NFHO01000004.1"/>
</dbReference>
<proteinExistence type="inferred from homology"/>
<dbReference type="GO" id="GO:0016726">
    <property type="term" value="F:oxidoreductase activity, acting on CH or CH2 groups, NAD or NADP as acceptor"/>
    <property type="evidence" value="ECO:0007669"/>
    <property type="project" value="UniProtKB-UniRule"/>
</dbReference>
<evidence type="ECO:0000259" key="11">
    <source>
        <dbReference type="Pfam" id="PF01113"/>
    </source>
</evidence>
<feature type="binding site" evidence="9">
    <location>
        <begin position="104"/>
        <end position="107"/>
    </location>
    <ligand>
        <name>NAD(+)</name>
        <dbReference type="ChEBI" id="CHEBI:57540"/>
    </ligand>
</feature>
<dbReference type="PANTHER" id="PTHR20836">
    <property type="entry name" value="DIHYDRODIPICOLINATE REDUCTASE"/>
    <property type="match status" value="1"/>
</dbReference>
<dbReference type="GO" id="GO:0005829">
    <property type="term" value="C:cytosol"/>
    <property type="evidence" value="ECO:0007669"/>
    <property type="project" value="TreeGrafter"/>
</dbReference>
<dbReference type="GO" id="GO:0019877">
    <property type="term" value="P:diaminopimelate biosynthetic process"/>
    <property type="evidence" value="ECO:0007669"/>
    <property type="project" value="UniProtKB-UniRule"/>
</dbReference>
<dbReference type="UniPathway" id="UPA00034">
    <property type="reaction ID" value="UER00018"/>
</dbReference>
<dbReference type="Pfam" id="PF01113">
    <property type="entry name" value="DapB_N"/>
    <property type="match status" value="1"/>
</dbReference>
<feature type="binding site" evidence="9">
    <location>
        <begin position="80"/>
        <end position="82"/>
    </location>
    <ligand>
        <name>NAD(+)</name>
        <dbReference type="ChEBI" id="CHEBI:57540"/>
    </ligand>
</feature>
<comment type="catalytic activity">
    <reaction evidence="9">
        <text>(S)-2,3,4,5-tetrahydrodipicolinate + NADP(+) + H2O = (2S,4S)-4-hydroxy-2,3,4,5-tetrahydrodipicolinate + NADPH + H(+)</text>
        <dbReference type="Rhea" id="RHEA:35331"/>
        <dbReference type="ChEBI" id="CHEBI:15377"/>
        <dbReference type="ChEBI" id="CHEBI:15378"/>
        <dbReference type="ChEBI" id="CHEBI:16845"/>
        <dbReference type="ChEBI" id="CHEBI:57783"/>
        <dbReference type="ChEBI" id="CHEBI:58349"/>
        <dbReference type="ChEBI" id="CHEBI:67139"/>
        <dbReference type="EC" id="1.17.1.8"/>
    </reaction>
</comment>
<evidence type="ECO:0000256" key="10">
    <source>
        <dbReference type="NCBIfam" id="TIGR00036"/>
    </source>
</evidence>
<feature type="binding site" evidence="9">
    <location>
        <position position="137"/>
    </location>
    <ligand>
        <name>(S)-2,3,4,5-tetrahydrodipicolinate</name>
        <dbReference type="ChEBI" id="CHEBI:16845"/>
    </ligand>
</feature>
<dbReference type="EC" id="1.17.1.8" evidence="9 10"/>
<keyword evidence="3 9" id="KW-0028">Amino-acid biosynthesis</keyword>
<dbReference type="AlphaFoldDB" id="A0A1Y3U414"/>
<feature type="active site" description="Proton donor" evidence="9">
    <location>
        <position position="140"/>
    </location>
</feature>
<feature type="domain" description="Dihydrodipicolinate reductase C-terminal" evidence="12">
    <location>
        <begin position="110"/>
        <end position="247"/>
    </location>
</feature>
<evidence type="ECO:0000256" key="2">
    <source>
        <dbReference type="ARBA" id="ARBA00022490"/>
    </source>
</evidence>
<evidence type="ECO:0000256" key="5">
    <source>
        <dbReference type="ARBA" id="ARBA00022915"/>
    </source>
</evidence>
<evidence type="ECO:0000259" key="12">
    <source>
        <dbReference type="Pfam" id="PF05173"/>
    </source>
</evidence>
<gene>
    <name evidence="9" type="primary">dapB</name>
    <name evidence="13" type="ORF">B5G21_05005</name>
</gene>
<dbReference type="GO" id="GO:0050661">
    <property type="term" value="F:NADP binding"/>
    <property type="evidence" value="ECO:0007669"/>
    <property type="project" value="UniProtKB-UniRule"/>
</dbReference>
<dbReference type="Gene3D" id="3.40.50.720">
    <property type="entry name" value="NAD(P)-binding Rossmann-like Domain"/>
    <property type="match status" value="1"/>
</dbReference>
<dbReference type="InterPro" id="IPR000846">
    <property type="entry name" value="DapB_N"/>
</dbReference>
<sequence>MLSIVICGTGRMGTLIDRTAREMRDGAGEPLFEVVAQVGFEVKELETAPAAEIIIDFSNVAALDAVAGYVRRTGAALVSGTTGYSDEQLAVLRELGSTAPVVWSGNYSIGIAALRHLVAQATRELPGFDIEIVETHHNKKADAPSGTATMLLDEVRAAKAELGAGSVKPVYGREGLCGARDTQEVGIHALRGGTVAGVHTVSFFGPSEEVSLTHRAESREIFVNGALAAAQKLVVRDKGFYTFDEVMFG</sequence>
<comment type="catalytic activity">
    <reaction evidence="9">
        <text>(S)-2,3,4,5-tetrahydrodipicolinate + NAD(+) + H2O = (2S,4S)-4-hydroxy-2,3,4,5-tetrahydrodipicolinate + NADH + H(+)</text>
        <dbReference type="Rhea" id="RHEA:35323"/>
        <dbReference type="ChEBI" id="CHEBI:15377"/>
        <dbReference type="ChEBI" id="CHEBI:15378"/>
        <dbReference type="ChEBI" id="CHEBI:16845"/>
        <dbReference type="ChEBI" id="CHEBI:57540"/>
        <dbReference type="ChEBI" id="CHEBI:57945"/>
        <dbReference type="ChEBI" id="CHEBI:67139"/>
        <dbReference type="EC" id="1.17.1.8"/>
    </reaction>
</comment>
<dbReference type="InterPro" id="IPR022664">
    <property type="entry name" value="DapB_N_CS"/>
</dbReference>
<evidence type="ECO:0000313" key="14">
    <source>
        <dbReference type="Proteomes" id="UP000196560"/>
    </source>
</evidence>
<dbReference type="SUPFAM" id="SSF51735">
    <property type="entry name" value="NAD(P)-binding Rossmann-fold domains"/>
    <property type="match status" value="1"/>
</dbReference>
<feature type="domain" description="Dihydrodipicolinate reductase N-terminal" evidence="11">
    <location>
        <begin position="3"/>
        <end position="107"/>
    </location>
</feature>
<evidence type="ECO:0000256" key="9">
    <source>
        <dbReference type="HAMAP-Rule" id="MF_00102"/>
    </source>
</evidence>
<feature type="active site" description="Proton donor/acceptor" evidence="9">
    <location>
        <position position="136"/>
    </location>
</feature>
<dbReference type="GO" id="GO:0009089">
    <property type="term" value="P:lysine biosynthetic process via diaminopimelate"/>
    <property type="evidence" value="ECO:0007669"/>
    <property type="project" value="UniProtKB-UniRule"/>
</dbReference>
<evidence type="ECO:0000256" key="6">
    <source>
        <dbReference type="ARBA" id="ARBA00023002"/>
    </source>
</evidence>
<comment type="caution">
    <text evidence="13">The sequence shown here is derived from an EMBL/GenBank/DDBJ whole genome shotgun (WGS) entry which is preliminary data.</text>
</comment>
<keyword evidence="8 9" id="KW-0457">Lysine biosynthesis</keyword>
<comment type="caution">
    <text evidence="9">Lacks conserved residue(s) required for the propagation of feature annotation.</text>
</comment>
<keyword evidence="14" id="KW-1185">Reference proteome</keyword>
<keyword evidence="5 9" id="KW-0220">Diaminopimelate biosynthesis</keyword>
<keyword evidence="6 9" id="KW-0560">Oxidoreductase</keyword>
<dbReference type="EMBL" id="NFHO01000004">
    <property type="protein sequence ID" value="OUN43486.1"/>
    <property type="molecule type" value="Genomic_DNA"/>
</dbReference>
<dbReference type="NCBIfam" id="TIGR00036">
    <property type="entry name" value="dapB"/>
    <property type="match status" value="1"/>
</dbReference>
<dbReference type="PROSITE" id="PS01298">
    <property type="entry name" value="DAPB"/>
    <property type="match status" value="1"/>
</dbReference>
<organism evidence="13 14">
    <name type="scientific">Enorma massiliensis</name>
    <dbReference type="NCBI Taxonomy" id="1472761"/>
    <lineage>
        <taxon>Bacteria</taxon>
        <taxon>Bacillati</taxon>
        <taxon>Actinomycetota</taxon>
        <taxon>Coriobacteriia</taxon>
        <taxon>Coriobacteriales</taxon>
        <taxon>Coriobacteriaceae</taxon>
        <taxon>Enorma</taxon>
    </lineage>
</organism>
<comment type="subcellular location">
    <subcellularLocation>
        <location evidence="9">Cytoplasm</location>
    </subcellularLocation>
</comment>
<dbReference type="Gene3D" id="3.30.360.10">
    <property type="entry name" value="Dihydrodipicolinate Reductase, domain 2"/>
    <property type="match status" value="1"/>
</dbReference>
<dbReference type="InterPro" id="IPR036291">
    <property type="entry name" value="NAD(P)-bd_dom_sf"/>
</dbReference>
<protein>
    <recommendedName>
        <fullName evidence="9 10">4-hydroxy-tetrahydrodipicolinate reductase</fullName>
        <shortName evidence="9">HTPA reductase</shortName>
        <ecNumber evidence="9 10">1.17.1.8</ecNumber>
    </recommendedName>
</protein>
<dbReference type="PANTHER" id="PTHR20836:SF7">
    <property type="entry name" value="4-HYDROXY-TETRAHYDRODIPICOLINATE REDUCTASE"/>
    <property type="match status" value="1"/>
</dbReference>
<keyword evidence="7 9" id="KW-0520">NAD</keyword>
<comment type="function">
    <text evidence="9">Catalyzes the conversion of 4-hydroxy-tetrahydrodipicolinate (HTPA) to tetrahydrodipicolinate.</text>
</comment>
<comment type="similarity">
    <text evidence="1 9">Belongs to the DapB family.</text>
</comment>
<feature type="binding site" evidence="9">
    <location>
        <position position="41"/>
    </location>
    <ligand>
        <name>NAD(+)</name>
        <dbReference type="ChEBI" id="CHEBI:57540"/>
    </ligand>
</feature>
<reference evidence="14" key="1">
    <citation type="submission" date="2017-04" db="EMBL/GenBank/DDBJ databases">
        <title>Function of individual gut microbiota members based on whole genome sequencing of pure cultures obtained from chicken caecum.</title>
        <authorList>
            <person name="Medvecky M."/>
            <person name="Cejkova D."/>
            <person name="Polansky O."/>
            <person name="Karasova D."/>
            <person name="Kubasova T."/>
            <person name="Cizek A."/>
            <person name="Rychlik I."/>
        </authorList>
    </citation>
    <scope>NUCLEOTIDE SEQUENCE [LARGE SCALE GENOMIC DNA]</scope>
    <source>
        <strain evidence="14">An70</strain>
    </source>
</reference>
<dbReference type="eggNOG" id="COG0289">
    <property type="taxonomic scope" value="Bacteria"/>
</dbReference>
<dbReference type="InterPro" id="IPR023940">
    <property type="entry name" value="DHDPR_bac"/>
</dbReference>
<evidence type="ECO:0000256" key="3">
    <source>
        <dbReference type="ARBA" id="ARBA00022605"/>
    </source>
</evidence>
<evidence type="ECO:0000256" key="8">
    <source>
        <dbReference type="ARBA" id="ARBA00023154"/>
    </source>
</evidence>
<dbReference type="InterPro" id="IPR022663">
    <property type="entry name" value="DapB_C"/>
</dbReference>
<evidence type="ECO:0000313" key="13">
    <source>
        <dbReference type="EMBL" id="OUN43486.1"/>
    </source>
</evidence>
<dbReference type="Pfam" id="PF05173">
    <property type="entry name" value="DapB_C"/>
    <property type="match status" value="1"/>
</dbReference>
<dbReference type="Proteomes" id="UP000196560">
    <property type="component" value="Unassembled WGS sequence"/>
</dbReference>
<keyword evidence="2 9" id="KW-0963">Cytoplasm</keyword>
<evidence type="ECO:0000256" key="1">
    <source>
        <dbReference type="ARBA" id="ARBA00006642"/>
    </source>
</evidence>
<evidence type="ECO:0000256" key="4">
    <source>
        <dbReference type="ARBA" id="ARBA00022857"/>
    </source>
</evidence>
<evidence type="ECO:0000256" key="7">
    <source>
        <dbReference type="ARBA" id="ARBA00023027"/>
    </source>
</evidence>
<dbReference type="GO" id="GO:0008839">
    <property type="term" value="F:4-hydroxy-tetrahydrodipicolinate reductase"/>
    <property type="evidence" value="ECO:0007669"/>
    <property type="project" value="UniProtKB-UniRule"/>
</dbReference>
<dbReference type="SUPFAM" id="SSF55347">
    <property type="entry name" value="Glyceraldehyde-3-phosphate dehydrogenase-like, C-terminal domain"/>
    <property type="match status" value="1"/>
</dbReference>
<dbReference type="GO" id="GO:0051287">
    <property type="term" value="F:NAD binding"/>
    <property type="evidence" value="ECO:0007669"/>
    <property type="project" value="UniProtKB-UniRule"/>
</dbReference>
<dbReference type="PIRSF" id="PIRSF000161">
    <property type="entry name" value="DHPR"/>
    <property type="match status" value="1"/>
</dbReference>
<name>A0A1Y3U414_9ACTN</name>
<feature type="binding site" evidence="9">
    <location>
        <begin position="146"/>
        <end position="147"/>
    </location>
    <ligand>
        <name>(S)-2,3,4,5-tetrahydrodipicolinate</name>
        <dbReference type="ChEBI" id="CHEBI:16845"/>
    </ligand>
</feature>
<comment type="subunit">
    <text evidence="9">Homotetramer.</text>
</comment>